<gene>
    <name evidence="2" type="ORF">METZ01_LOCUS474700</name>
</gene>
<keyword evidence="1" id="KW-0812">Transmembrane</keyword>
<evidence type="ECO:0000313" key="2">
    <source>
        <dbReference type="EMBL" id="SVE21846.1"/>
    </source>
</evidence>
<reference evidence="2" key="1">
    <citation type="submission" date="2018-05" db="EMBL/GenBank/DDBJ databases">
        <authorList>
            <person name="Lanie J.A."/>
            <person name="Ng W.-L."/>
            <person name="Kazmierczak K.M."/>
            <person name="Andrzejewski T.M."/>
            <person name="Davidsen T.M."/>
            <person name="Wayne K.J."/>
            <person name="Tettelin H."/>
            <person name="Glass J.I."/>
            <person name="Rusch D."/>
            <person name="Podicherti R."/>
            <person name="Tsui H.-C.T."/>
            <person name="Winkler M.E."/>
        </authorList>
    </citation>
    <scope>NUCLEOTIDE SEQUENCE</scope>
</reference>
<evidence type="ECO:0000256" key="1">
    <source>
        <dbReference type="SAM" id="Phobius"/>
    </source>
</evidence>
<keyword evidence="1" id="KW-0472">Membrane</keyword>
<name>A0A383BNM6_9ZZZZ</name>
<sequence length="245" mass="27690">GELNTFPKKLFKKFISFAIPKITFSALAKRIFVINLFPLIFFLFLIPALREDLIQDKKEALEDQLQGFASTITETIVEVPTGTITRVERLKHLVRGEHLRTQSRIKVFRSNGDLLVDSIKLVSKSQLKPVRSEDLFRKDTFIGSIKNFFDDLINRSLYWNIPFYGQSAMHSEQTQVQAALRGESPVYLLRGGSGVLMTAAAPIFHVNQLSITGLVVGSIHRVSEGDRVDQAIKTQTYESLSYLSL</sequence>
<organism evidence="2">
    <name type="scientific">marine metagenome</name>
    <dbReference type="NCBI Taxonomy" id="408172"/>
    <lineage>
        <taxon>unclassified sequences</taxon>
        <taxon>metagenomes</taxon>
        <taxon>ecological metagenomes</taxon>
    </lineage>
</organism>
<feature type="non-terminal residue" evidence="2">
    <location>
        <position position="245"/>
    </location>
</feature>
<proteinExistence type="predicted"/>
<dbReference type="AlphaFoldDB" id="A0A383BNM6"/>
<dbReference type="EMBL" id="UINC01202170">
    <property type="protein sequence ID" value="SVE21846.1"/>
    <property type="molecule type" value="Genomic_DNA"/>
</dbReference>
<feature type="non-terminal residue" evidence="2">
    <location>
        <position position="1"/>
    </location>
</feature>
<protein>
    <submittedName>
        <fullName evidence="2">Uncharacterized protein</fullName>
    </submittedName>
</protein>
<feature type="transmembrane region" description="Helical" evidence="1">
    <location>
        <begin position="31"/>
        <end position="49"/>
    </location>
</feature>
<accession>A0A383BNM6</accession>
<keyword evidence="1" id="KW-1133">Transmembrane helix</keyword>